<keyword evidence="3" id="KW-1185">Reference proteome</keyword>
<gene>
    <name evidence="2" type="ORF">R1flu_015224</name>
</gene>
<evidence type="ECO:0000313" key="3">
    <source>
        <dbReference type="Proteomes" id="UP001605036"/>
    </source>
</evidence>
<dbReference type="Proteomes" id="UP001605036">
    <property type="component" value="Unassembled WGS sequence"/>
</dbReference>
<feature type="region of interest" description="Disordered" evidence="1">
    <location>
        <begin position="1"/>
        <end position="22"/>
    </location>
</feature>
<reference evidence="2 3" key="1">
    <citation type="submission" date="2024-09" db="EMBL/GenBank/DDBJ databases">
        <title>Chromosome-scale assembly of Riccia fluitans.</title>
        <authorList>
            <person name="Paukszto L."/>
            <person name="Sawicki J."/>
            <person name="Karawczyk K."/>
            <person name="Piernik-Szablinska J."/>
            <person name="Szczecinska M."/>
            <person name="Mazdziarz M."/>
        </authorList>
    </citation>
    <scope>NUCLEOTIDE SEQUENCE [LARGE SCALE GENOMIC DNA]</scope>
    <source>
        <strain evidence="2">Rf_01</strain>
        <tissue evidence="2">Aerial parts of the thallus</tissue>
    </source>
</reference>
<proteinExistence type="predicted"/>
<dbReference type="EMBL" id="JBHFFA010000004">
    <property type="protein sequence ID" value="KAL2630538.1"/>
    <property type="molecule type" value="Genomic_DNA"/>
</dbReference>
<evidence type="ECO:0000256" key="1">
    <source>
        <dbReference type="SAM" id="MobiDB-lite"/>
    </source>
</evidence>
<comment type="caution">
    <text evidence="2">The sequence shown here is derived from an EMBL/GenBank/DDBJ whole genome shotgun (WGS) entry which is preliminary data.</text>
</comment>
<accession>A0ABD1YIK9</accession>
<evidence type="ECO:0000313" key="2">
    <source>
        <dbReference type="EMBL" id="KAL2630538.1"/>
    </source>
</evidence>
<protein>
    <submittedName>
        <fullName evidence="2">Uncharacterized protein</fullName>
    </submittedName>
</protein>
<dbReference type="AlphaFoldDB" id="A0ABD1YIK9"/>
<name>A0ABD1YIK9_9MARC</name>
<organism evidence="2 3">
    <name type="scientific">Riccia fluitans</name>
    <dbReference type="NCBI Taxonomy" id="41844"/>
    <lineage>
        <taxon>Eukaryota</taxon>
        <taxon>Viridiplantae</taxon>
        <taxon>Streptophyta</taxon>
        <taxon>Embryophyta</taxon>
        <taxon>Marchantiophyta</taxon>
        <taxon>Marchantiopsida</taxon>
        <taxon>Marchantiidae</taxon>
        <taxon>Marchantiales</taxon>
        <taxon>Ricciaceae</taxon>
        <taxon>Riccia</taxon>
    </lineage>
</organism>
<sequence>MVRAHAVESKLSCGSKCKGPTNRQAELDEHQRSLVTISAAPPVVNPPRLDNAGGKEKKMILTQKREESVGSVHVERGHSTWSTWEYQCRLIDLLAVPFPVV</sequence>